<accession>B0RD21</accession>
<protein>
    <submittedName>
        <fullName evidence="2">Membrane protein</fullName>
    </submittedName>
</protein>
<dbReference type="Proteomes" id="UP000001318">
    <property type="component" value="Chromosome"/>
</dbReference>
<proteinExistence type="predicted"/>
<keyword evidence="3" id="KW-1185">Reference proteome</keyword>
<sequence>MPRPRRRTGPRRAPAARVGDAPPAARAAAAASAHRPGLAARPVGRRAAGRILDQVVFGIVGGVSAASSIIPLQGMAQQRTDDVVLARRTGIVASFGGGSPDAQVATRPDTPGEPTA</sequence>
<dbReference type="KEGG" id="cms:CMS0499"/>
<feature type="region of interest" description="Disordered" evidence="1">
    <location>
        <begin position="95"/>
        <end position="116"/>
    </location>
</feature>
<evidence type="ECO:0000313" key="2">
    <source>
        <dbReference type="EMBL" id="CAQ00619.1"/>
    </source>
</evidence>
<dbReference type="AlphaFoldDB" id="B0RD21"/>
<feature type="compositionally biased region" description="Basic residues" evidence="1">
    <location>
        <begin position="1"/>
        <end position="10"/>
    </location>
</feature>
<gene>
    <name evidence="2" type="ordered locus">CMS0499</name>
</gene>
<feature type="region of interest" description="Disordered" evidence="1">
    <location>
        <begin position="1"/>
        <end position="42"/>
    </location>
</feature>
<reference evidence="2 3" key="1">
    <citation type="journal article" date="2008" name="J. Bacteriol.">
        <title>Genome of the actinomycete plant pathogen Clavibacter michiganensis subsp. sepedonicus suggests recent niche adaptation.</title>
        <authorList>
            <person name="Bentley S.D."/>
            <person name="Corton C."/>
            <person name="Brown S.E."/>
            <person name="Barron A."/>
            <person name="Clark L."/>
            <person name="Doggett J."/>
            <person name="Harris B."/>
            <person name="Ormond D."/>
            <person name="Quail M.A."/>
            <person name="May G."/>
            <person name="Francis D."/>
            <person name="Knudson D."/>
            <person name="Parkhill J."/>
            <person name="Ishimaru C.A."/>
        </authorList>
    </citation>
    <scope>NUCLEOTIDE SEQUENCE [LARGE SCALE GENOMIC DNA]</scope>
    <source>
        <strain evidence="3">ATCC 33113 / DSM 20744 / JCM 9667 / LMG 2889 / ICMP 2535 / C-1</strain>
    </source>
</reference>
<dbReference type="HOGENOM" id="CLU_2092477_0_0_11"/>
<evidence type="ECO:0000313" key="3">
    <source>
        <dbReference type="Proteomes" id="UP000001318"/>
    </source>
</evidence>
<feature type="compositionally biased region" description="Low complexity" evidence="1">
    <location>
        <begin position="11"/>
        <end position="42"/>
    </location>
</feature>
<dbReference type="EMBL" id="AM849034">
    <property type="protein sequence ID" value="CAQ00619.1"/>
    <property type="molecule type" value="Genomic_DNA"/>
</dbReference>
<organism evidence="2 3">
    <name type="scientific">Clavibacter sepedonicus</name>
    <name type="common">Clavibacter michiganensis subsp. sepedonicus</name>
    <dbReference type="NCBI Taxonomy" id="31964"/>
    <lineage>
        <taxon>Bacteria</taxon>
        <taxon>Bacillati</taxon>
        <taxon>Actinomycetota</taxon>
        <taxon>Actinomycetes</taxon>
        <taxon>Micrococcales</taxon>
        <taxon>Microbacteriaceae</taxon>
        <taxon>Clavibacter</taxon>
    </lineage>
</organism>
<dbReference type="STRING" id="31964.CMS0499"/>
<name>B0RD21_CLASE</name>
<evidence type="ECO:0000256" key="1">
    <source>
        <dbReference type="SAM" id="MobiDB-lite"/>
    </source>
</evidence>